<proteinExistence type="inferred from homology"/>
<dbReference type="InterPro" id="IPR001451">
    <property type="entry name" value="Hexapep"/>
</dbReference>
<dbReference type="PANTHER" id="PTHR23416:SF23">
    <property type="entry name" value="ACETYLTRANSFERASE C18B11.09C-RELATED"/>
    <property type="match status" value="1"/>
</dbReference>
<evidence type="ECO:0000256" key="2">
    <source>
        <dbReference type="ARBA" id="ARBA00022679"/>
    </source>
</evidence>
<dbReference type="GO" id="GO:0008374">
    <property type="term" value="F:O-acyltransferase activity"/>
    <property type="evidence" value="ECO:0007669"/>
    <property type="project" value="TreeGrafter"/>
</dbReference>
<dbReference type="EMBL" id="SLUP01000003">
    <property type="protein sequence ID" value="TCL66691.1"/>
    <property type="molecule type" value="Genomic_DNA"/>
</dbReference>
<comment type="caution">
    <text evidence="3">The sequence shown here is derived from an EMBL/GenBank/DDBJ whole genome shotgun (WGS) entry which is preliminary data.</text>
</comment>
<name>A0A4R1RKG9_9FLAO</name>
<protein>
    <submittedName>
        <fullName evidence="3">Putative colanic acid biosynthesis acetyltransferase WcaF</fullName>
    </submittedName>
</protein>
<dbReference type="PANTHER" id="PTHR23416">
    <property type="entry name" value="SIALIC ACID SYNTHASE-RELATED"/>
    <property type="match status" value="1"/>
</dbReference>
<dbReference type="CDD" id="cd05825">
    <property type="entry name" value="LbH_wcaF_like"/>
    <property type="match status" value="1"/>
</dbReference>
<dbReference type="Gene3D" id="2.160.10.10">
    <property type="entry name" value="Hexapeptide repeat proteins"/>
    <property type="match status" value="1"/>
</dbReference>
<gene>
    <name evidence="3" type="ORF">EV196_103104</name>
</gene>
<keyword evidence="4" id="KW-1185">Reference proteome</keyword>
<evidence type="ECO:0000313" key="3">
    <source>
        <dbReference type="EMBL" id="TCL66691.1"/>
    </source>
</evidence>
<sequence>MTNTDTHSGPSFSLKNRLARLLWNVVSTLFFRYSPRPFHAWRNFILKLFGASVGKGVHVYPKVAIWAPWNLVLKDACGIANGVTLYCQGKITIGKRTVISQGAHLVAGTHDYTKLGFPLYTKPIEIGDYVWVAAETFIHPGISIGEGAVIGARSVVTKNQPPWMVCSGHPCIPIKERFLESIHESN</sequence>
<organism evidence="3 4">
    <name type="scientific">Mariniflexile fucanivorans</name>
    <dbReference type="NCBI Taxonomy" id="264023"/>
    <lineage>
        <taxon>Bacteria</taxon>
        <taxon>Pseudomonadati</taxon>
        <taxon>Bacteroidota</taxon>
        <taxon>Flavobacteriia</taxon>
        <taxon>Flavobacteriales</taxon>
        <taxon>Flavobacteriaceae</taxon>
        <taxon>Mariniflexile</taxon>
    </lineage>
</organism>
<keyword evidence="2 3" id="KW-0808">Transferase</keyword>
<dbReference type="GO" id="GO:0005829">
    <property type="term" value="C:cytosol"/>
    <property type="evidence" value="ECO:0007669"/>
    <property type="project" value="TreeGrafter"/>
</dbReference>
<comment type="similarity">
    <text evidence="1">Belongs to the transferase hexapeptide repeat family.</text>
</comment>
<evidence type="ECO:0000313" key="4">
    <source>
        <dbReference type="Proteomes" id="UP000295455"/>
    </source>
</evidence>
<reference evidence="3 4" key="1">
    <citation type="submission" date="2019-03" db="EMBL/GenBank/DDBJ databases">
        <title>Genomic Encyclopedia of Type Strains, Phase IV (KMG-IV): sequencing the most valuable type-strain genomes for metagenomic binning, comparative biology and taxonomic classification.</title>
        <authorList>
            <person name="Goeker M."/>
        </authorList>
    </citation>
    <scope>NUCLEOTIDE SEQUENCE [LARGE SCALE GENOMIC DNA]</scope>
    <source>
        <strain evidence="3 4">DSM 18792</strain>
    </source>
</reference>
<dbReference type="AlphaFoldDB" id="A0A4R1RKG9"/>
<dbReference type="InterPro" id="IPR011004">
    <property type="entry name" value="Trimer_LpxA-like_sf"/>
</dbReference>
<dbReference type="Pfam" id="PF00132">
    <property type="entry name" value="Hexapep"/>
    <property type="match status" value="1"/>
</dbReference>
<dbReference type="Proteomes" id="UP000295455">
    <property type="component" value="Unassembled WGS sequence"/>
</dbReference>
<evidence type="ECO:0000256" key="1">
    <source>
        <dbReference type="ARBA" id="ARBA00007274"/>
    </source>
</evidence>
<dbReference type="InterPro" id="IPR051159">
    <property type="entry name" value="Hexapeptide_acetyltransf"/>
</dbReference>
<dbReference type="SUPFAM" id="SSF51161">
    <property type="entry name" value="Trimeric LpxA-like enzymes"/>
    <property type="match status" value="1"/>
</dbReference>
<dbReference type="RefSeq" id="WP_132216843.1">
    <property type="nucleotide sequence ID" value="NZ_OX156936.1"/>
</dbReference>
<accession>A0A4R1RKG9</accession>
<dbReference type="OrthoDB" id="9814490at2"/>